<dbReference type="Gene3D" id="1.20.120.160">
    <property type="entry name" value="HPT domain"/>
    <property type="match status" value="1"/>
</dbReference>
<feature type="modified residue" description="Phosphohistidine" evidence="16">
    <location>
        <position position="804"/>
    </location>
</feature>
<evidence type="ECO:0000256" key="17">
    <source>
        <dbReference type="PROSITE-ProRule" id="PRU00169"/>
    </source>
</evidence>
<protein>
    <recommendedName>
        <fullName evidence="15">Sensory/regulatory protein RpfC</fullName>
        <ecNumber evidence="3">2.7.13.3</ecNumber>
    </recommendedName>
</protein>
<evidence type="ECO:0000256" key="8">
    <source>
        <dbReference type="ARBA" id="ARBA00022741"/>
    </source>
</evidence>
<evidence type="ECO:0000256" key="6">
    <source>
        <dbReference type="ARBA" id="ARBA00022679"/>
    </source>
</evidence>
<dbReference type="CDD" id="cd16922">
    <property type="entry name" value="HATPase_EvgS-ArcB-TorS-like"/>
    <property type="match status" value="1"/>
</dbReference>
<evidence type="ECO:0000256" key="3">
    <source>
        <dbReference type="ARBA" id="ARBA00012438"/>
    </source>
</evidence>
<comment type="catalytic activity">
    <reaction evidence="1">
        <text>ATP + protein L-histidine = ADP + protein N-phospho-L-histidine.</text>
        <dbReference type="EC" id="2.7.13.3"/>
    </reaction>
</comment>
<evidence type="ECO:0000256" key="9">
    <source>
        <dbReference type="ARBA" id="ARBA00022777"/>
    </source>
</evidence>
<evidence type="ECO:0000256" key="7">
    <source>
        <dbReference type="ARBA" id="ARBA00022692"/>
    </source>
</evidence>
<dbReference type="PROSITE" id="PS50109">
    <property type="entry name" value="HIS_KIN"/>
    <property type="match status" value="1"/>
</dbReference>
<dbReference type="InterPro" id="IPR036641">
    <property type="entry name" value="HPT_dom_sf"/>
</dbReference>
<keyword evidence="6" id="KW-0808">Transferase</keyword>
<accession>A0A963Z2Z0</accession>
<evidence type="ECO:0000256" key="13">
    <source>
        <dbReference type="ARBA" id="ARBA00023136"/>
    </source>
</evidence>
<dbReference type="PROSITE" id="PS50110">
    <property type="entry name" value="RESPONSE_REGULATORY"/>
    <property type="match status" value="2"/>
</dbReference>
<dbReference type="CDD" id="cd17546">
    <property type="entry name" value="REC_hyHK_CKI1_RcsC-like"/>
    <property type="match status" value="2"/>
</dbReference>
<dbReference type="CDD" id="cd00088">
    <property type="entry name" value="HPT"/>
    <property type="match status" value="1"/>
</dbReference>
<dbReference type="InterPro" id="IPR001789">
    <property type="entry name" value="Sig_transdc_resp-reg_receiver"/>
</dbReference>
<comment type="subcellular location">
    <subcellularLocation>
        <location evidence="2">Cell membrane</location>
        <topology evidence="2">Multi-pass membrane protein</topology>
    </subcellularLocation>
</comment>
<dbReference type="Gene3D" id="3.30.565.10">
    <property type="entry name" value="Histidine kinase-like ATPase, C-terminal domain"/>
    <property type="match status" value="1"/>
</dbReference>
<dbReference type="InterPro" id="IPR004358">
    <property type="entry name" value="Sig_transdc_His_kin-like_C"/>
</dbReference>
<dbReference type="InterPro" id="IPR003661">
    <property type="entry name" value="HisK_dim/P_dom"/>
</dbReference>
<dbReference type="Proteomes" id="UP000721844">
    <property type="component" value="Unassembled WGS sequence"/>
</dbReference>
<dbReference type="CDD" id="cd00082">
    <property type="entry name" value="HisKA"/>
    <property type="match status" value="1"/>
</dbReference>
<dbReference type="PRINTS" id="PR00344">
    <property type="entry name" value="BCTRLSENSOR"/>
</dbReference>
<evidence type="ECO:0000259" key="21">
    <source>
        <dbReference type="PROSITE" id="PS50894"/>
    </source>
</evidence>
<dbReference type="Gene3D" id="1.10.287.130">
    <property type="match status" value="1"/>
</dbReference>
<feature type="modified residue" description="4-aspartylphosphate" evidence="17">
    <location>
        <position position="648"/>
    </location>
</feature>
<dbReference type="InterPro" id="IPR036097">
    <property type="entry name" value="HisK_dim/P_sf"/>
</dbReference>
<dbReference type="Pfam" id="PF01627">
    <property type="entry name" value="Hpt"/>
    <property type="match status" value="1"/>
</dbReference>
<sequence>MAEILALRTRFGQLMALMLWGHVPIIVIVSWGLGEPILLPTLFAVVLAGAYHLSWKMSGIGPATRYISAVALVGEPALLVYLLRGNPWQIDMHMYFFACLALLIAWCDWRAILLASVAIMLHHLALDLLLPFAVFPNGGGIARVVFHAVIVLLEGSVLMWVSNRLVESFARVEQMSAEIQRHNETLEETVAERTKDAQAASIAKSLFLANMSHEIRTPMNAILGFSHLALRTEMTPKQRDYLVKIKSATTSLLDLINDILDFSKIEAGKLVLERTSFQLRHSLDSVRQMLALRAVEKNIELEFNISADTPDTVIGDPLRLNQVVTNLVSNAIKFTDAGHVQFSVRVIRQEGDDLLLEFSVRDSGIGMTPAQVNQLFTAFTQADTSMTRRFGGTGLGLSISRQLVELMGGTLTVQSQQGIGSQFSFTARLSLSTKIAAPSNATLSQLRNLRVLIADDNAGSREILSETLSPWFSQLDLAASGSEALSMLRTANSSGKPFDLVLLDWRMPGLDGIETVNQMRQDHSIPKMPTIMMVTAYSREEAITAAGAAGIAAFLVKPLDTDILLETLAAIFGSEELRQTMAPEETVMIAAPYRGAVLLLVEDNEINRELAYEILTDAGLVVEQAENGRIACEMIEAAPTRYDAVLMDVQMPEMDGIEATKRIRQTFSATDLPIIAMTAHAYEQERQNCLDAGMNDHSTKPIEPPLLLEKLSRWLRPGGRDRTAATAAAPAPAAEVAPPQLADDMLPAELPPFDLGTALARLNGRRKLLRKLIIDFSYKFADAVSVLENQITDREWDEARRSAHTLKGTAGALEIRDVAECARQLEDALAKRVLDDLPRLTQRLDEAMKPAIAAAQSLRSQSPVAPVAPALLRAGTLDYTPVASELAELQQLLQRRSLKARKMFETVEARLGNSPEGLRLDPIRQALSALDYPKALAYLEELTASAVVPEDILP</sequence>
<feature type="domain" description="HPt" evidence="21">
    <location>
        <begin position="765"/>
        <end position="858"/>
    </location>
</feature>
<keyword evidence="10" id="KW-0067">ATP-binding</keyword>
<comment type="caution">
    <text evidence="22">The sequence shown here is derived from an EMBL/GenBank/DDBJ whole genome shotgun (WGS) entry which is preliminary data.</text>
</comment>
<evidence type="ECO:0000256" key="1">
    <source>
        <dbReference type="ARBA" id="ARBA00000085"/>
    </source>
</evidence>
<evidence type="ECO:0000256" key="16">
    <source>
        <dbReference type="PROSITE-ProRule" id="PRU00110"/>
    </source>
</evidence>
<gene>
    <name evidence="22" type="ORF">ACELLULO517_16740</name>
</gene>
<dbReference type="SMART" id="SM00073">
    <property type="entry name" value="HPT"/>
    <property type="match status" value="1"/>
</dbReference>
<comment type="subunit">
    <text evidence="14">At low DSF concentrations, interacts with RpfF.</text>
</comment>
<dbReference type="InterPro" id="IPR003594">
    <property type="entry name" value="HATPase_dom"/>
</dbReference>
<evidence type="ECO:0000256" key="14">
    <source>
        <dbReference type="ARBA" id="ARBA00064003"/>
    </source>
</evidence>
<feature type="transmembrane region" description="Helical" evidence="18">
    <location>
        <begin position="12"/>
        <end position="31"/>
    </location>
</feature>
<dbReference type="GO" id="GO:0005524">
    <property type="term" value="F:ATP binding"/>
    <property type="evidence" value="ECO:0007669"/>
    <property type="project" value="UniProtKB-KW"/>
</dbReference>
<keyword evidence="13 18" id="KW-0472">Membrane</keyword>
<dbReference type="SUPFAM" id="SSF47384">
    <property type="entry name" value="Homodimeric domain of signal transducing histidine kinase"/>
    <property type="match status" value="1"/>
</dbReference>
<dbReference type="InterPro" id="IPR011006">
    <property type="entry name" value="CheY-like_superfamily"/>
</dbReference>
<dbReference type="PANTHER" id="PTHR45339">
    <property type="entry name" value="HYBRID SIGNAL TRANSDUCTION HISTIDINE KINASE J"/>
    <property type="match status" value="1"/>
</dbReference>
<reference evidence="22 23" key="1">
    <citation type="journal article" date="2021" name="Microorganisms">
        <title>Acidisoma silvae sp. nov. and Acidisomacellulosilytica sp. nov., Two Acidophilic Bacteria Isolated from Decaying Wood, Hydrolyzing Cellulose and Producing Poly-3-hydroxybutyrate.</title>
        <authorList>
            <person name="Mieszkin S."/>
            <person name="Pouder E."/>
            <person name="Uroz S."/>
            <person name="Simon-Colin C."/>
            <person name="Alain K."/>
        </authorList>
    </citation>
    <scope>NUCLEOTIDE SEQUENCE [LARGE SCALE GENOMIC DNA]</scope>
    <source>
        <strain evidence="22 23">HW T5.17</strain>
    </source>
</reference>
<evidence type="ECO:0000256" key="5">
    <source>
        <dbReference type="ARBA" id="ARBA00022553"/>
    </source>
</evidence>
<evidence type="ECO:0000256" key="2">
    <source>
        <dbReference type="ARBA" id="ARBA00004651"/>
    </source>
</evidence>
<feature type="domain" description="Response regulatory" evidence="20">
    <location>
        <begin position="450"/>
        <end position="572"/>
    </location>
</feature>
<dbReference type="SUPFAM" id="SSF47226">
    <property type="entry name" value="Histidine-containing phosphotransfer domain, HPT domain"/>
    <property type="match status" value="1"/>
</dbReference>
<keyword evidence="5 17" id="KW-0597">Phosphoprotein</keyword>
<evidence type="ECO:0000256" key="11">
    <source>
        <dbReference type="ARBA" id="ARBA00022989"/>
    </source>
</evidence>
<evidence type="ECO:0000313" key="23">
    <source>
        <dbReference type="Proteomes" id="UP000721844"/>
    </source>
</evidence>
<dbReference type="EC" id="2.7.13.3" evidence="3"/>
<proteinExistence type="predicted"/>
<evidence type="ECO:0000256" key="12">
    <source>
        <dbReference type="ARBA" id="ARBA00023012"/>
    </source>
</evidence>
<dbReference type="FunFam" id="1.10.287.130:FF:000002">
    <property type="entry name" value="Two-component osmosensing histidine kinase"/>
    <property type="match status" value="1"/>
</dbReference>
<dbReference type="PANTHER" id="PTHR45339:SF1">
    <property type="entry name" value="HYBRID SIGNAL TRANSDUCTION HISTIDINE KINASE J"/>
    <property type="match status" value="1"/>
</dbReference>
<evidence type="ECO:0000259" key="19">
    <source>
        <dbReference type="PROSITE" id="PS50109"/>
    </source>
</evidence>
<feature type="domain" description="Response regulatory" evidence="20">
    <location>
        <begin position="597"/>
        <end position="715"/>
    </location>
</feature>
<dbReference type="AlphaFoldDB" id="A0A963Z2Z0"/>
<keyword evidence="8" id="KW-0547">Nucleotide-binding</keyword>
<feature type="domain" description="Histidine kinase" evidence="19">
    <location>
        <begin position="210"/>
        <end position="431"/>
    </location>
</feature>
<evidence type="ECO:0000256" key="10">
    <source>
        <dbReference type="ARBA" id="ARBA00022840"/>
    </source>
</evidence>
<feature type="transmembrane region" description="Helical" evidence="18">
    <location>
        <begin position="37"/>
        <end position="54"/>
    </location>
</feature>
<evidence type="ECO:0000256" key="18">
    <source>
        <dbReference type="SAM" id="Phobius"/>
    </source>
</evidence>
<keyword evidence="12" id="KW-0902">Two-component regulatory system</keyword>
<dbReference type="GO" id="GO:0000155">
    <property type="term" value="F:phosphorelay sensor kinase activity"/>
    <property type="evidence" value="ECO:0007669"/>
    <property type="project" value="InterPro"/>
</dbReference>
<organism evidence="22 23">
    <name type="scientific">Acidisoma cellulosilyticum</name>
    <dbReference type="NCBI Taxonomy" id="2802395"/>
    <lineage>
        <taxon>Bacteria</taxon>
        <taxon>Pseudomonadati</taxon>
        <taxon>Pseudomonadota</taxon>
        <taxon>Alphaproteobacteria</taxon>
        <taxon>Acetobacterales</taxon>
        <taxon>Acidocellaceae</taxon>
        <taxon>Acidisoma</taxon>
    </lineage>
</organism>
<evidence type="ECO:0000256" key="15">
    <source>
        <dbReference type="ARBA" id="ARBA00068150"/>
    </source>
</evidence>
<feature type="transmembrane region" description="Helical" evidence="18">
    <location>
        <begin position="90"/>
        <end position="107"/>
    </location>
</feature>
<dbReference type="SMART" id="SM00388">
    <property type="entry name" value="HisKA"/>
    <property type="match status" value="1"/>
</dbReference>
<keyword evidence="23" id="KW-1185">Reference proteome</keyword>
<evidence type="ECO:0000259" key="20">
    <source>
        <dbReference type="PROSITE" id="PS50110"/>
    </source>
</evidence>
<dbReference type="Pfam" id="PF02518">
    <property type="entry name" value="HATPase_c"/>
    <property type="match status" value="1"/>
</dbReference>
<keyword evidence="11 18" id="KW-1133">Transmembrane helix</keyword>
<name>A0A963Z2Z0_9PROT</name>
<evidence type="ECO:0000256" key="4">
    <source>
        <dbReference type="ARBA" id="ARBA00022475"/>
    </source>
</evidence>
<dbReference type="SUPFAM" id="SSF52172">
    <property type="entry name" value="CheY-like"/>
    <property type="match status" value="2"/>
</dbReference>
<dbReference type="GO" id="GO:0005886">
    <property type="term" value="C:plasma membrane"/>
    <property type="evidence" value="ECO:0007669"/>
    <property type="project" value="UniProtKB-SubCell"/>
</dbReference>
<dbReference type="InterPro" id="IPR005467">
    <property type="entry name" value="His_kinase_dom"/>
</dbReference>
<dbReference type="InterPro" id="IPR008207">
    <property type="entry name" value="Sig_transdc_His_kin_Hpt_dom"/>
</dbReference>
<dbReference type="FunFam" id="3.30.565.10:FF:000010">
    <property type="entry name" value="Sensor histidine kinase RcsC"/>
    <property type="match status" value="1"/>
</dbReference>
<keyword evidence="7 18" id="KW-0812">Transmembrane</keyword>
<dbReference type="PROSITE" id="PS50894">
    <property type="entry name" value="HPT"/>
    <property type="match status" value="1"/>
</dbReference>
<dbReference type="SMART" id="SM00448">
    <property type="entry name" value="REC"/>
    <property type="match status" value="2"/>
</dbReference>
<keyword evidence="9" id="KW-0418">Kinase</keyword>
<feature type="transmembrane region" description="Helical" evidence="18">
    <location>
        <begin position="66"/>
        <end position="84"/>
    </location>
</feature>
<dbReference type="SUPFAM" id="SSF55874">
    <property type="entry name" value="ATPase domain of HSP90 chaperone/DNA topoisomerase II/histidine kinase"/>
    <property type="match status" value="1"/>
</dbReference>
<dbReference type="SMART" id="SM00387">
    <property type="entry name" value="HATPase_c"/>
    <property type="match status" value="1"/>
</dbReference>
<dbReference type="Pfam" id="PF00072">
    <property type="entry name" value="Response_reg"/>
    <property type="match status" value="2"/>
</dbReference>
<evidence type="ECO:0000313" key="22">
    <source>
        <dbReference type="EMBL" id="MCB8881893.1"/>
    </source>
</evidence>
<dbReference type="Gene3D" id="3.40.50.2300">
    <property type="match status" value="2"/>
</dbReference>
<feature type="modified residue" description="4-aspartylphosphate" evidence="17">
    <location>
        <position position="504"/>
    </location>
</feature>
<dbReference type="Pfam" id="PF00512">
    <property type="entry name" value="HisKA"/>
    <property type="match status" value="1"/>
</dbReference>
<keyword evidence="4" id="KW-1003">Cell membrane</keyword>
<dbReference type="EMBL" id="JAESVA010000005">
    <property type="protein sequence ID" value="MCB8881893.1"/>
    <property type="molecule type" value="Genomic_DNA"/>
</dbReference>
<dbReference type="InterPro" id="IPR036890">
    <property type="entry name" value="HATPase_C_sf"/>
</dbReference>